<dbReference type="Proteomes" id="UP000198552">
    <property type="component" value="Unassembled WGS sequence"/>
</dbReference>
<dbReference type="InterPro" id="IPR006522">
    <property type="entry name" value="Phage_virion_morphogenesis"/>
</dbReference>
<reference evidence="2" key="1">
    <citation type="submission" date="2016-10" db="EMBL/GenBank/DDBJ databases">
        <authorList>
            <person name="Varghese N."/>
            <person name="Submissions S."/>
        </authorList>
    </citation>
    <scope>NUCLEOTIDE SEQUENCE [LARGE SCALE GENOMIC DNA]</scope>
    <source>
        <strain evidence="2">EPL6</strain>
    </source>
</reference>
<dbReference type="EMBL" id="FNHP01000008">
    <property type="protein sequence ID" value="SDM57142.1"/>
    <property type="molecule type" value="Genomic_DNA"/>
</dbReference>
<proteinExistence type="predicted"/>
<protein>
    <submittedName>
        <fullName evidence="1">Phage virion morphogenesis (Putative tail completion) protein</fullName>
    </submittedName>
</protein>
<organism evidence="1 2">
    <name type="scientific">Oryzisolibacter propanilivorax</name>
    <dbReference type="NCBI Taxonomy" id="1527607"/>
    <lineage>
        <taxon>Bacteria</taxon>
        <taxon>Pseudomonadati</taxon>
        <taxon>Pseudomonadota</taxon>
        <taxon>Betaproteobacteria</taxon>
        <taxon>Burkholderiales</taxon>
        <taxon>Comamonadaceae</taxon>
        <taxon>Oryzisolibacter</taxon>
    </lineage>
</organism>
<dbReference type="OrthoDB" id="2081253at2"/>
<name>A0A1G9UBB6_9BURK</name>
<dbReference type="Pfam" id="PF05069">
    <property type="entry name" value="Phage_tail_S"/>
    <property type="match status" value="1"/>
</dbReference>
<dbReference type="RefSeq" id="WP_091571186.1">
    <property type="nucleotide sequence ID" value="NZ_FNHP01000008.1"/>
</dbReference>
<accession>A0A1G9UBB6</accession>
<sequence length="186" mass="20644">MAGTRITATVDDAQARAMLARLGEPGTADLMPRLGEYLQRSTQERFRAQTAPDGTPWAPLQPRYARRKKYHQDKVLTLRGYLRGGIHYQVTGPHTVDVGSSTKYAAIHQLGGTIGHNAQSRRVRFRSVAGRVLFAGAKHKRAVTERWVTRGAYQVDIPARPFLGISAADDAEIREIILDWVVGRGK</sequence>
<evidence type="ECO:0000313" key="2">
    <source>
        <dbReference type="Proteomes" id="UP000198552"/>
    </source>
</evidence>
<evidence type="ECO:0000313" key="1">
    <source>
        <dbReference type="EMBL" id="SDM57142.1"/>
    </source>
</evidence>
<dbReference type="AlphaFoldDB" id="A0A1G9UBB6"/>
<gene>
    <name evidence="1" type="ORF">SAMN05428957_10883</name>
</gene>
<dbReference type="NCBIfam" id="TIGR01635">
    <property type="entry name" value="tail_comp_S"/>
    <property type="match status" value="1"/>
</dbReference>
<keyword evidence="2" id="KW-1185">Reference proteome</keyword>
<dbReference type="STRING" id="1527607.SAMN05428957_10883"/>